<dbReference type="EMBL" id="ADBJ01000031">
    <property type="protein sequence ID" value="EFA80113.1"/>
    <property type="molecule type" value="Genomic_DNA"/>
</dbReference>
<accession>D3BDY2</accession>
<organism evidence="2 3">
    <name type="scientific">Heterostelium pallidum (strain ATCC 26659 / Pp 5 / PN500)</name>
    <name type="common">Cellular slime mold</name>
    <name type="synonym">Polysphondylium pallidum</name>
    <dbReference type="NCBI Taxonomy" id="670386"/>
    <lineage>
        <taxon>Eukaryota</taxon>
        <taxon>Amoebozoa</taxon>
        <taxon>Evosea</taxon>
        <taxon>Eumycetozoa</taxon>
        <taxon>Dictyostelia</taxon>
        <taxon>Acytosteliales</taxon>
        <taxon>Acytosteliaceae</taxon>
        <taxon>Heterostelium</taxon>
    </lineage>
</organism>
<sequence length="167" mass="19533">MLQKGTLRCASSLFGKVAQPMTATRSFITDFNNANINNNLYNKFNKQTTFKSISSQPSNIHSSSSSNNSPLFCNTNDIFNLFPLNYKPLEFYQKKQQEEQIKVNRYDINSIVFNDEMMIDNGVKEEQVHESIEMSSIIKKRKLKMTKHKQRKLRKRMRSLKKRLGKI</sequence>
<evidence type="ECO:0000313" key="2">
    <source>
        <dbReference type="EMBL" id="EFA80113.1"/>
    </source>
</evidence>
<dbReference type="Proteomes" id="UP000001396">
    <property type="component" value="Unassembled WGS sequence"/>
</dbReference>
<feature type="domain" description="Ribosomal protein mS38 C-terminal" evidence="1">
    <location>
        <begin position="133"/>
        <end position="166"/>
    </location>
</feature>
<evidence type="ECO:0000259" key="1">
    <source>
        <dbReference type="SMART" id="SM01155"/>
    </source>
</evidence>
<proteinExistence type="predicted"/>
<reference evidence="2 3" key="1">
    <citation type="journal article" date="2011" name="Genome Res.">
        <title>Phylogeny-wide analysis of social amoeba genomes highlights ancient origins for complex intercellular communication.</title>
        <authorList>
            <person name="Heidel A.J."/>
            <person name="Lawal H.M."/>
            <person name="Felder M."/>
            <person name="Schilde C."/>
            <person name="Helps N.R."/>
            <person name="Tunggal B."/>
            <person name="Rivero F."/>
            <person name="John U."/>
            <person name="Schleicher M."/>
            <person name="Eichinger L."/>
            <person name="Platzer M."/>
            <person name="Noegel A.A."/>
            <person name="Schaap P."/>
            <person name="Gloeckner G."/>
        </authorList>
    </citation>
    <scope>NUCLEOTIDE SEQUENCE [LARGE SCALE GENOMIC DNA]</scope>
    <source>
        <strain evidence="3">ATCC 26659 / Pp 5 / PN500</strain>
    </source>
</reference>
<gene>
    <name evidence="2" type="ORF">PPL_06935</name>
</gene>
<dbReference type="Pfam" id="PF08213">
    <property type="entry name" value="COX24_C"/>
    <property type="match status" value="1"/>
</dbReference>
<comment type="caution">
    <text evidence="2">The sequence shown here is derived from an EMBL/GenBank/DDBJ whole genome shotgun (WGS) entry which is preliminary data.</text>
</comment>
<dbReference type="RefSeq" id="XP_020432233.1">
    <property type="nucleotide sequence ID" value="XM_020577785.1"/>
</dbReference>
<name>D3BDY2_HETP5</name>
<dbReference type="GeneID" id="31362416"/>
<dbReference type="SMART" id="SM01155">
    <property type="entry name" value="DUF1713"/>
    <property type="match status" value="1"/>
</dbReference>
<keyword evidence="3" id="KW-1185">Reference proteome</keyword>
<protein>
    <recommendedName>
        <fullName evidence="1">Ribosomal protein mS38 C-terminal domain-containing protein</fullName>
    </recommendedName>
</protein>
<dbReference type="InterPro" id="IPR013177">
    <property type="entry name" value="Ribosomal_mS38_C"/>
</dbReference>
<dbReference type="InParanoid" id="D3BDY2"/>
<evidence type="ECO:0000313" key="3">
    <source>
        <dbReference type="Proteomes" id="UP000001396"/>
    </source>
</evidence>
<dbReference type="AlphaFoldDB" id="D3BDY2"/>